<keyword evidence="4" id="KW-1185">Reference proteome</keyword>
<dbReference type="PROSITE" id="PS50097">
    <property type="entry name" value="BTB"/>
    <property type="match status" value="1"/>
</dbReference>
<feature type="region of interest" description="Disordered" evidence="1">
    <location>
        <begin position="1"/>
        <end position="28"/>
    </location>
</feature>
<name>A0A2G8RY76_9APHY</name>
<evidence type="ECO:0000256" key="1">
    <source>
        <dbReference type="SAM" id="MobiDB-lite"/>
    </source>
</evidence>
<evidence type="ECO:0000313" key="3">
    <source>
        <dbReference type="EMBL" id="PIL26465.1"/>
    </source>
</evidence>
<evidence type="ECO:0000313" key="4">
    <source>
        <dbReference type="Proteomes" id="UP000230002"/>
    </source>
</evidence>
<dbReference type="STRING" id="1077348.A0A2G8RY76"/>
<dbReference type="Gene3D" id="3.30.710.10">
    <property type="entry name" value="Potassium Channel Kv1.1, Chain A"/>
    <property type="match status" value="1"/>
</dbReference>
<dbReference type="OrthoDB" id="3036049at2759"/>
<accession>A0A2G8RY76</accession>
<proteinExistence type="predicted"/>
<comment type="caution">
    <text evidence="3">The sequence shown here is derived from an EMBL/GenBank/DDBJ whole genome shotgun (WGS) entry which is preliminary data.</text>
</comment>
<sequence>MSADNHEARPPKRSRTEDTPRQSSAATPLDLDNFQCHEEFWFDDGSIVLIAQQKTGFRVYRALLTAQSTIFADMFTSSSPSAEEMIEGCPVVHLSDTPEDIAHLLRVLLPKSQRLLYSRKSILSFHQLSAIIRLSHKYHVQDVLDQAVEYLQTHFTSTFDAWTSNTALRVPLFSARHAIGVVNLARLIDRPALLPIAFYRCAQLGGDVVSGYRREDKTVEYLRRRDLRRCIDGRNELAEQAASVLAEVFGNAYPCDACVRRERCAIALLNLSARMVADEFVSEVDVLTSWAGRIEEWAEDLDLCEPCRRAVITQDRRARRQVWDDLPTIFGLTVEGWAASEDEDETTDPDTP</sequence>
<dbReference type="CDD" id="cd18186">
    <property type="entry name" value="BTB_POZ_ZBTB_KLHL-like"/>
    <property type="match status" value="1"/>
</dbReference>
<gene>
    <name evidence="3" type="ORF">GSI_12223</name>
</gene>
<protein>
    <recommendedName>
        <fullName evidence="2">BTB domain-containing protein</fullName>
    </recommendedName>
</protein>
<organism evidence="3 4">
    <name type="scientific">Ganoderma sinense ZZ0214-1</name>
    <dbReference type="NCBI Taxonomy" id="1077348"/>
    <lineage>
        <taxon>Eukaryota</taxon>
        <taxon>Fungi</taxon>
        <taxon>Dikarya</taxon>
        <taxon>Basidiomycota</taxon>
        <taxon>Agaricomycotina</taxon>
        <taxon>Agaricomycetes</taxon>
        <taxon>Polyporales</taxon>
        <taxon>Polyporaceae</taxon>
        <taxon>Ganoderma</taxon>
    </lineage>
</organism>
<dbReference type="AlphaFoldDB" id="A0A2G8RY76"/>
<dbReference type="Proteomes" id="UP000230002">
    <property type="component" value="Unassembled WGS sequence"/>
</dbReference>
<dbReference type="InterPro" id="IPR000210">
    <property type="entry name" value="BTB/POZ_dom"/>
</dbReference>
<evidence type="ECO:0000259" key="2">
    <source>
        <dbReference type="PROSITE" id="PS50097"/>
    </source>
</evidence>
<dbReference type="InterPro" id="IPR011333">
    <property type="entry name" value="SKP1/BTB/POZ_sf"/>
</dbReference>
<dbReference type="Pfam" id="PF00651">
    <property type="entry name" value="BTB"/>
    <property type="match status" value="1"/>
</dbReference>
<dbReference type="EMBL" id="AYKW01000045">
    <property type="protein sequence ID" value="PIL26465.1"/>
    <property type="molecule type" value="Genomic_DNA"/>
</dbReference>
<dbReference type="SUPFAM" id="SSF54695">
    <property type="entry name" value="POZ domain"/>
    <property type="match status" value="1"/>
</dbReference>
<reference evidence="3 4" key="1">
    <citation type="journal article" date="2015" name="Sci. Rep.">
        <title>Chromosome-level genome map provides insights into diverse defense mechanisms in the medicinal fungus Ganoderma sinense.</title>
        <authorList>
            <person name="Zhu Y."/>
            <person name="Xu J."/>
            <person name="Sun C."/>
            <person name="Zhou S."/>
            <person name="Xu H."/>
            <person name="Nelson D.R."/>
            <person name="Qian J."/>
            <person name="Song J."/>
            <person name="Luo H."/>
            <person name="Xiang L."/>
            <person name="Li Y."/>
            <person name="Xu Z."/>
            <person name="Ji A."/>
            <person name="Wang L."/>
            <person name="Lu S."/>
            <person name="Hayward A."/>
            <person name="Sun W."/>
            <person name="Li X."/>
            <person name="Schwartz D.C."/>
            <person name="Wang Y."/>
            <person name="Chen S."/>
        </authorList>
    </citation>
    <scope>NUCLEOTIDE SEQUENCE [LARGE SCALE GENOMIC DNA]</scope>
    <source>
        <strain evidence="3 4">ZZ0214-1</strain>
    </source>
</reference>
<feature type="domain" description="BTB" evidence="2">
    <location>
        <begin position="45"/>
        <end position="108"/>
    </location>
</feature>
<feature type="compositionally biased region" description="Basic and acidic residues" evidence="1">
    <location>
        <begin position="1"/>
        <end position="20"/>
    </location>
</feature>